<comment type="caution">
    <text evidence="4">The sequence shown here is derived from an EMBL/GenBank/DDBJ whole genome shotgun (WGS) entry which is preliminary data.</text>
</comment>
<dbReference type="RefSeq" id="WP_196397339.1">
    <property type="nucleotide sequence ID" value="NZ_JADNYM010000017.1"/>
</dbReference>
<gene>
    <name evidence="4" type="ORF">IV500_13515</name>
</gene>
<accession>A0A931CPZ0</accession>
<evidence type="ECO:0000256" key="2">
    <source>
        <dbReference type="SAM" id="Phobius"/>
    </source>
</evidence>
<keyword evidence="5" id="KW-1185">Reference proteome</keyword>
<dbReference type="InterPro" id="IPR027381">
    <property type="entry name" value="LytR/CpsA/Psr_C"/>
</dbReference>
<dbReference type="AlphaFoldDB" id="A0A931CPZ0"/>
<dbReference type="Proteomes" id="UP000655366">
    <property type="component" value="Unassembled WGS sequence"/>
</dbReference>
<feature type="region of interest" description="Disordered" evidence="1">
    <location>
        <begin position="1"/>
        <end position="25"/>
    </location>
</feature>
<keyword evidence="2" id="KW-1133">Transmembrane helix</keyword>
<dbReference type="Pfam" id="PF13399">
    <property type="entry name" value="LytR_C"/>
    <property type="match status" value="1"/>
</dbReference>
<protein>
    <submittedName>
        <fullName evidence="4">LytR C-terminal domain-containing protein</fullName>
    </submittedName>
</protein>
<feature type="compositionally biased region" description="Basic and acidic residues" evidence="1">
    <location>
        <begin position="1"/>
        <end position="17"/>
    </location>
</feature>
<sequence>MSKFPRDEFDKVPENSSRRGVHRNFNDAPRSGLIPILAFAVLALLIGAVAFFVLPKLGFGTSSSSTTTSAPSSSAPSSGAETSSPAAAPATAAPSAGLAAASAKKLPEAAAVNKRTPVSVLNASGLAGLAAKYGSMVTGAGWSVNQTANWAGADQPSSVIFYSSANDRADAEALGNLLGITRTVQTAELAVPLAVVLGPGAQ</sequence>
<evidence type="ECO:0000313" key="5">
    <source>
        <dbReference type="Proteomes" id="UP000655366"/>
    </source>
</evidence>
<evidence type="ECO:0000256" key="1">
    <source>
        <dbReference type="SAM" id="MobiDB-lite"/>
    </source>
</evidence>
<evidence type="ECO:0000259" key="3">
    <source>
        <dbReference type="Pfam" id="PF13399"/>
    </source>
</evidence>
<dbReference type="Gene3D" id="3.30.70.2390">
    <property type="match status" value="1"/>
</dbReference>
<name>A0A931CPZ0_9MICC</name>
<keyword evidence="2" id="KW-0812">Transmembrane</keyword>
<proteinExistence type="predicted"/>
<feature type="region of interest" description="Disordered" evidence="1">
    <location>
        <begin position="62"/>
        <end position="89"/>
    </location>
</feature>
<feature type="domain" description="LytR/CpsA/Psr regulator C-terminal" evidence="3">
    <location>
        <begin position="116"/>
        <end position="199"/>
    </location>
</feature>
<evidence type="ECO:0000313" key="4">
    <source>
        <dbReference type="EMBL" id="MBG0740400.1"/>
    </source>
</evidence>
<reference evidence="4 5" key="1">
    <citation type="submission" date="2020-11" db="EMBL/GenBank/DDBJ databases">
        <title>Arthrobacter antarcticus sp. nov., isolated from Antarctic Soil.</title>
        <authorList>
            <person name="Li J."/>
        </authorList>
    </citation>
    <scope>NUCLEOTIDE SEQUENCE [LARGE SCALE GENOMIC DNA]</scope>
    <source>
        <strain evidence="4 5">Z1-20</strain>
    </source>
</reference>
<keyword evidence="2" id="KW-0472">Membrane</keyword>
<organism evidence="4 5">
    <name type="scientific">Arthrobacter terrae</name>
    <dbReference type="NCBI Taxonomy" id="2935737"/>
    <lineage>
        <taxon>Bacteria</taxon>
        <taxon>Bacillati</taxon>
        <taxon>Actinomycetota</taxon>
        <taxon>Actinomycetes</taxon>
        <taxon>Micrococcales</taxon>
        <taxon>Micrococcaceae</taxon>
        <taxon>Arthrobacter</taxon>
    </lineage>
</organism>
<dbReference type="EMBL" id="JADNYM010000017">
    <property type="protein sequence ID" value="MBG0740400.1"/>
    <property type="molecule type" value="Genomic_DNA"/>
</dbReference>
<feature type="transmembrane region" description="Helical" evidence="2">
    <location>
        <begin position="33"/>
        <end position="54"/>
    </location>
</feature>